<feature type="region of interest" description="Disordered" evidence="1">
    <location>
        <begin position="83"/>
        <end position="157"/>
    </location>
</feature>
<feature type="compositionally biased region" description="Basic and acidic residues" evidence="1">
    <location>
        <begin position="98"/>
        <end position="111"/>
    </location>
</feature>
<reference evidence="2 3" key="1">
    <citation type="submission" date="2024-05" db="EMBL/GenBank/DDBJ databases">
        <title>A draft genome resource for the thread blight pathogen Marasmius tenuissimus strain MS-2.</title>
        <authorList>
            <person name="Yulfo-Soto G.E."/>
            <person name="Baruah I.K."/>
            <person name="Amoako-Attah I."/>
            <person name="Bukari Y."/>
            <person name="Meinhardt L.W."/>
            <person name="Bailey B.A."/>
            <person name="Cohen S.P."/>
        </authorList>
    </citation>
    <scope>NUCLEOTIDE SEQUENCE [LARGE SCALE GENOMIC DNA]</scope>
    <source>
        <strain evidence="2 3">MS-2</strain>
    </source>
</reference>
<feature type="compositionally biased region" description="Low complexity" evidence="1">
    <location>
        <begin position="378"/>
        <end position="397"/>
    </location>
</feature>
<feature type="compositionally biased region" description="Polar residues" evidence="1">
    <location>
        <begin position="148"/>
        <end position="157"/>
    </location>
</feature>
<organism evidence="2 3">
    <name type="scientific">Marasmius tenuissimus</name>
    <dbReference type="NCBI Taxonomy" id="585030"/>
    <lineage>
        <taxon>Eukaryota</taxon>
        <taxon>Fungi</taxon>
        <taxon>Dikarya</taxon>
        <taxon>Basidiomycota</taxon>
        <taxon>Agaricomycotina</taxon>
        <taxon>Agaricomycetes</taxon>
        <taxon>Agaricomycetidae</taxon>
        <taxon>Agaricales</taxon>
        <taxon>Marasmiineae</taxon>
        <taxon>Marasmiaceae</taxon>
        <taxon>Marasmius</taxon>
    </lineage>
</organism>
<keyword evidence="3" id="KW-1185">Reference proteome</keyword>
<name>A0ABR2ZZB6_9AGAR</name>
<evidence type="ECO:0000313" key="3">
    <source>
        <dbReference type="Proteomes" id="UP001437256"/>
    </source>
</evidence>
<dbReference type="Proteomes" id="UP001437256">
    <property type="component" value="Unassembled WGS sequence"/>
</dbReference>
<sequence>MIKDLSDIDNDDWDCVPDSTNTGEAQHAWTNGETGIKLRIVEAIERAQEADSAQVRIIETAMAHGIQQNNNNELRHRMSRSIGRNSAALAKKKQAAQQKDKQDRTRAEINQHKASIKELQASLKPGSSRGTTRRAPSRKLNVEKIDSDCTSSGRPKTSIQVTEEIASSSSDEDFSSTKDHIGLADEISQVEVPDVQAITPELASIFADVSTGAGNDDPQPFYDFPGPEAFSFELPDPALPIGGHVTDSNLTCEVSLDFAIDALDFAQVLQDFTTTDLSATQPPAPQWPSQSQINDDEFDALLASFTTDPEVPPTQFDGDNTFEEILAQGFEMDNDTPIDPTFFNNPEGPFLHSIGGSAVSGLDYGDHSFLLPLPPSPTSSGLNSLPPSSPCSSFSIPDDIQFDASAQAGHSTSQQDSQAQEDRFWYIEYGPTREVGCTVTEDNILAEGTQRKRKPVSSHTVVPRAVPVVSKKPSSSRKPPSKRQKL</sequence>
<protein>
    <submittedName>
        <fullName evidence="2">Uncharacterized protein</fullName>
    </submittedName>
</protein>
<evidence type="ECO:0000256" key="1">
    <source>
        <dbReference type="SAM" id="MobiDB-lite"/>
    </source>
</evidence>
<comment type="caution">
    <text evidence="2">The sequence shown here is derived from an EMBL/GenBank/DDBJ whole genome shotgun (WGS) entry which is preliminary data.</text>
</comment>
<evidence type="ECO:0000313" key="2">
    <source>
        <dbReference type="EMBL" id="KAL0066397.1"/>
    </source>
</evidence>
<accession>A0ABR2ZZB6</accession>
<feature type="region of interest" description="Disordered" evidence="1">
    <location>
        <begin position="445"/>
        <end position="486"/>
    </location>
</feature>
<dbReference type="EMBL" id="JBBXMP010000036">
    <property type="protein sequence ID" value="KAL0066397.1"/>
    <property type="molecule type" value="Genomic_DNA"/>
</dbReference>
<gene>
    <name evidence="2" type="ORF">AAF712_006656</name>
</gene>
<feature type="compositionally biased region" description="Low complexity" evidence="1">
    <location>
        <begin position="461"/>
        <end position="478"/>
    </location>
</feature>
<proteinExistence type="predicted"/>
<feature type="region of interest" description="Disordered" evidence="1">
    <location>
        <begin position="375"/>
        <end position="397"/>
    </location>
</feature>